<comment type="caution">
    <text evidence="2">The sequence shown here is derived from an EMBL/GenBank/DDBJ whole genome shotgun (WGS) entry which is preliminary data.</text>
</comment>
<keyword evidence="1" id="KW-0812">Transmembrane</keyword>
<dbReference type="AlphaFoldDB" id="A0AAD4R581"/>
<name>A0AAD4R581_9BILA</name>
<dbReference type="EMBL" id="JAKKPZ010000026">
    <property type="protein sequence ID" value="KAI1710420.1"/>
    <property type="molecule type" value="Genomic_DNA"/>
</dbReference>
<organism evidence="2 3">
    <name type="scientific">Ditylenchus destructor</name>
    <dbReference type="NCBI Taxonomy" id="166010"/>
    <lineage>
        <taxon>Eukaryota</taxon>
        <taxon>Metazoa</taxon>
        <taxon>Ecdysozoa</taxon>
        <taxon>Nematoda</taxon>
        <taxon>Chromadorea</taxon>
        <taxon>Rhabditida</taxon>
        <taxon>Tylenchina</taxon>
        <taxon>Tylenchomorpha</taxon>
        <taxon>Sphaerularioidea</taxon>
        <taxon>Anguinidae</taxon>
        <taxon>Anguininae</taxon>
        <taxon>Ditylenchus</taxon>
    </lineage>
</organism>
<feature type="transmembrane region" description="Helical" evidence="1">
    <location>
        <begin position="49"/>
        <end position="70"/>
    </location>
</feature>
<dbReference type="Proteomes" id="UP001201812">
    <property type="component" value="Unassembled WGS sequence"/>
</dbReference>
<keyword evidence="3" id="KW-1185">Reference proteome</keyword>
<evidence type="ECO:0000313" key="2">
    <source>
        <dbReference type="EMBL" id="KAI1710420.1"/>
    </source>
</evidence>
<gene>
    <name evidence="2" type="ORF">DdX_10781</name>
</gene>
<keyword evidence="1" id="KW-1133">Transmembrane helix</keyword>
<sequence length="83" mass="9153">MALPRTVHLTVRVQETTKGCWVGPPPKGHHLTCPALPAIALPARLLPAVALPGFVFLCLFFLAPPIVMFLDPNRRQKQMSNNE</sequence>
<keyword evidence="1" id="KW-0472">Membrane</keyword>
<evidence type="ECO:0000256" key="1">
    <source>
        <dbReference type="SAM" id="Phobius"/>
    </source>
</evidence>
<evidence type="ECO:0000313" key="3">
    <source>
        <dbReference type="Proteomes" id="UP001201812"/>
    </source>
</evidence>
<accession>A0AAD4R581</accession>
<reference evidence="2" key="1">
    <citation type="submission" date="2022-01" db="EMBL/GenBank/DDBJ databases">
        <title>Genome Sequence Resource for Two Populations of Ditylenchus destructor, the Migratory Endoparasitic Phytonematode.</title>
        <authorList>
            <person name="Zhang H."/>
            <person name="Lin R."/>
            <person name="Xie B."/>
        </authorList>
    </citation>
    <scope>NUCLEOTIDE SEQUENCE</scope>
    <source>
        <strain evidence="2">BazhouSP</strain>
    </source>
</reference>
<protein>
    <submittedName>
        <fullName evidence="2">Uncharacterized protein</fullName>
    </submittedName>
</protein>
<proteinExistence type="predicted"/>